<reference evidence="2" key="1">
    <citation type="submission" date="2016-08" db="EMBL/GenBank/DDBJ databases">
        <authorList>
            <person name="Varghese N."/>
            <person name="Submissions Spin"/>
        </authorList>
    </citation>
    <scope>NUCLEOTIDE SEQUENCE [LARGE SCALE GENOMIC DNA]</scope>
    <source>
        <strain evidence="2">R-53144</strain>
    </source>
</reference>
<evidence type="ECO:0000313" key="2">
    <source>
        <dbReference type="Proteomes" id="UP000199698"/>
    </source>
</evidence>
<accession>A0A1C4DCK2</accession>
<name>A0A1C4DCK2_9GAMM</name>
<gene>
    <name evidence="1" type="ORF">GA0061080_106710</name>
</gene>
<dbReference type="EMBL" id="FMBA01000067">
    <property type="protein sequence ID" value="SCC28950.1"/>
    <property type="molecule type" value="Genomic_DNA"/>
</dbReference>
<organism evidence="1 2">
    <name type="scientific">Gilliamella intestini</name>
    <dbReference type="NCBI Taxonomy" id="1798183"/>
    <lineage>
        <taxon>Bacteria</taxon>
        <taxon>Pseudomonadati</taxon>
        <taxon>Pseudomonadota</taxon>
        <taxon>Gammaproteobacteria</taxon>
        <taxon>Orbales</taxon>
        <taxon>Orbaceae</taxon>
        <taxon>Gilliamella</taxon>
    </lineage>
</organism>
<sequence length="59" mass="6658">MSEKITFVVSARIGPSYNEVEIEVDKAEYEAAEDKKAYEQELADSYFPDLVEIGIGIKE</sequence>
<dbReference type="AlphaFoldDB" id="A0A1C4DCK2"/>
<dbReference type="Proteomes" id="UP000199698">
    <property type="component" value="Unassembled WGS sequence"/>
</dbReference>
<evidence type="ECO:0000313" key="1">
    <source>
        <dbReference type="EMBL" id="SCC28950.1"/>
    </source>
</evidence>
<protein>
    <submittedName>
        <fullName evidence="1">Uncharacterized protein</fullName>
    </submittedName>
</protein>
<dbReference type="RefSeq" id="WP_091125765.1">
    <property type="nucleotide sequence ID" value="NZ_FMBA01000067.1"/>
</dbReference>
<dbReference type="STRING" id="1798183.GA0061080_106710"/>
<keyword evidence="2" id="KW-1185">Reference proteome</keyword>
<proteinExistence type="predicted"/>